<accession>A0A6G8PVH6</accession>
<reference evidence="2 3" key="1">
    <citation type="submission" date="2019-10" db="EMBL/GenBank/DDBJ databases">
        <title>Rubrobacter sp nov SCSIO 52915 isolated from a deep-sea sediment in the South China Sea.</title>
        <authorList>
            <person name="Chen R.W."/>
        </authorList>
    </citation>
    <scope>NUCLEOTIDE SEQUENCE [LARGE SCALE GENOMIC DNA]</scope>
    <source>
        <strain evidence="2 3">SCSIO 52915</strain>
    </source>
</reference>
<dbReference type="Pfam" id="PF00248">
    <property type="entry name" value="Aldo_ket_red"/>
    <property type="match status" value="1"/>
</dbReference>
<dbReference type="InterPro" id="IPR053135">
    <property type="entry name" value="AKR2_Oxidoreductase"/>
</dbReference>
<dbReference type="InterPro" id="IPR023210">
    <property type="entry name" value="NADP_OxRdtase_dom"/>
</dbReference>
<dbReference type="Proteomes" id="UP000502706">
    <property type="component" value="Chromosome"/>
</dbReference>
<dbReference type="AlphaFoldDB" id="A0A6G8PVH6"/>
<dbReference type="PANTHER" id="PTHR43312">
    <property type="entry name" value="D-THREO-ALDOSE 1-DEHYDROGENASE"/>
    <property type="match status" value="1"/>
</dbReference>
<dbReference type="InterPro" id="IPR020471">
    <property type="entry name" value="AKR"/>
</dbReference>
<feature type="domain" description="NADP-dependent oxidoreductase" evidence="1">
    <location>
        <begin position="16"/>
        <end position="171"/>
    </location>
</feature>
<organism evidence="2 3">
    <name type="scientific">Rubrobacter marinus</name>
    <dbReference type="NCBI Taxonomy" id="2653852"/>
    <lineage>
        <taxon>Bacteria</taxon>
        <taxon>Bacillati</taxon>
        <taxon>Actinomycetota</taxon>
        <taxon>Rubrobacteria</taxon>
        <taxon>Rubrobacterales</taxon>
        <taxon>Rubrobacteraceae</taxon>
        <taxon>Rubrobacter</taxon>
    </lineage>
</organism>
<evidence type="ECO:0000259" key="1">
    <source>
        <dbReference type="Pfam" id="PF00248"/>
    </source>
</evidence>
<evidence type="ECO:0000313" key="3">
    <source>
        <dbReference type="Proteomes" id="UP000502706"/>
    </source>
</evidence>
<dbReference type="InterPro" id="IPR036812">
    <property type="entry name" value="NAD(P)_OxRdtase_dom_sf"/>
</dbReference>
<dbReference type="PRINTS" id="PR00069">
    <property type="entry name" value="ALDKETRDTASE"/>
</dbReference>
<protein>
    <submittedName>
        <fullName evidence="2">Aldo/keto reductase</fullName>
    </submittedName>
</protein>
<evidence type="ECO:0000313" key="2">
    <source>
        <dbReference type="EMBL" id="QIN78194.1"/>
    </source>
</evidence>
<dbReference type="SUPFAM" id="SSF51430">
    <property type="entry name" value="NAD(P)-linked oxidoreductase"/>
    <property type="match status" value="1"/>
</dbReference>
<dbReference type="GO" id="GO:0016491">
    <property type="term" value="F:oxidoreductase activity"/>
    <property type="evidence" value="ECO:0007669"/>
    <property type="project" value="InterPro"/>
</dbReference>
<dbReference type="RefSeq" id="WP_166395870.1">
    <property type="nucleotide sequence ID" value="NZ_CP045121.1"/>
</dbReference>
<proteinExistence type="predicted"/>
<keyword evidence="3" id="KW-1185">Reference proteome</keyword>
<dbReference type="KEGG" id="rmar:GBA65_06345"/>
<name>A0A6G8PVH6_9ACTN</name>
<dbReference type="CDD" id="cd19100">
    <property type="entry name" value="AKR_unchar"/>
    <property type="match status" value="1"/>
</dbReference>
<sequence>MEKRRLGRVGRTNSVLVFGGAALSEVTEEEADRAISLALDAGIDHFDTAAGYGDSELHYGRWMGEMGRRIFLSTKTGEREGDAARREIEASLERLRVDSVDLIQLHAVGDLADLDRATGLDGALHAAVAARDEGLVRAIGITGHGHEAPATHLEALRRYPFDSVLTPWNHVLGRDEAYRRDFEALVEEVRRQDAGLLTIKTVSRRNWPEGDPLGEQRYATWYEPFDEREKVRAAVAWALSYAEITGLPTVGDARLLPLMIEAERERMPLEEAEEVLSGAAGYSSPFISVPF</sequence>
<dbReference type="PANTHER" id="PTHR43312:SF1">
    <property type="entry name" value="NADP-DEPENDENT OXIDOREDUCTASE DOMAIN-CONTAINING PROTEIN"/>
    <property type="match status" value="1"/>
</dbReference>
<dbReference type="EMBL" id="CP045121">
    <property type="protein sequence ID" value="QIN78194.1"/>
    <property type="molecule type" value="Genomic_DNA"/>
</dbReference>
<dbReference type="Gene3D" id="3.20.20.100">
    <property type="entry name" value="NADP-dependent oxidoreductase domain"/>
    <property type="match status" value="1"/>
</dbReference>
<gene>
    <name evidence="2" type="ORF">GBA65_06345</name>
</gene>